<comment type="caution">
    <text evidence="7">The sequence shown here is derived from an EMBL/GenBank/DDBJ whole genome shotgun (WGS) entry which is preliminary data.</text>
</comment>
<keyword evidence="8" id="KW-1185">Reference proteome</keyword>
<dbReference type="eggNOG" id="COG3713">
    <property type="taxonomic scope" value="Bacteria"/>
</dbReference>
<keyword evidence="4" id="KW-0472">Membrane</keyword>
<evidence type="ECO:0000313" key="7">
    <source>
        <dbReference type="EMBL" id="GAC14740.1"/>
    </source>
</evidence>
<dbReference type="EMBL" id="BAEN01000041">
    <property type="protein sequence ID" value="GAC14740.1"/>
    <property type="molecule type" value="Genomic_DNA"/>
</dbReference>
<evidence type="ECO:0000256" key="2">
    <source>
        <dbReference type="ARBA" id="ARBA00005722"/>
    </source>
</evidence>
<dbReference type="AlphaFoldDB" id="K6YTY2"/>
<accession>K6YTY2</accession>
<dbReference type="GO" id="GO:0009252">
    <property type="term" value="P:peptidoglycan biosynthetic process"/>
    <property type="evidence" value="ECO:0007669"/>
    <property type="project" value="TreeGrafter"/>
</dbReference>
<dbReference type="GO" id="GO:0009279">
    <property type="term" value="C:cell outer membrane"/>
    <property type="evidence" value="ECO:0007669"/>
    <property type="project" value="UniProtKB-SubCell"/>
</dbReference>
<proteinExistence type="inferred from homology"/>
<dbReference type="Pfam" id="PF06629">
    <property type="entry name" value="MipA"/>
    <property type="match status" value="1"/>
</dbReference>
<evidence type="ECO:0000256" key="3">
    <source>
        <dbReference type="ARBA" id="ARBA00022729"/>
    </source>
</evidence>
<evidence type="ECO:0008006" key="9">
    <source>
        <dbReference type="Google" id="ProtNLM"/>
    </source>
</evidence>
<feature type="chain" id="PRO_5003900368" description="Outer membrane protein" evidence="6">
    <location>
        <begin position="31"/>
        <end position="300"/>
    </location>
</feature>
<name>K6YTY2_9ALTE</name>
<protein>
    <recommendedName>
        <fullName evidence="9">Outer membrane protein</fullName>
    </recommendedName>
</protein>
<evidence type="ECO:0000256" key="1">
    <source>
        <dbReference type="ARBA" id="ARBA00004442"/>
    </source>
</evidence>
<feature type="signal peptide" evidence="6">
    <location>
        <begin position="1"/>
        <end position="30"/>
    </location>
</feature>
<comment type="subcellular location">
    <subcellularLocation>
        <location evidence="1">Cell outer membrane</location>
    </subcellularLocation>
</comment>
<gene>
    <name evidence="7" type="ORF">GLIP_2112</name>
</gene>
<dbReference type="STRING" id="1127673.GLIP_2112"/>
<dbReference type="PANTHER" id="PTHR38776">
    <property type="entry name" value="MLTA-INTERACTING PROTEIN-RELATED"/>
    <property type="match status" value="1"/>
</dbReference>
<keyword evidence="3 6" id="KW-0732">Signal</keyword>
<evidence type="ECO:0000256" key="5">
    <source>
        <dbReference type="ARBA" id="ARBA00023237"/>
    </source>
</evidence>
<dbReference type="Proteomes" id="UP000006334">
    <property type="component" value="Unassembled WGS sequence"/>
</dbReference>
<organism evidence="7 8">
    <name type="scientific">Aliiglaciecola lipolytica E3</name>
    <dbReference type="NCBI Taxonomy" id="1127673"/>
    <lineage>
        <taxon>Bacteria</taxon>
        <taxon>Pseudomonadati</taxon>
        <taxon>Pseudomonadota</taxon>
        <taxon>Gammaproteobacteria</taxon>
        <taxon>Alteromonadales</taxon>
        <taxon>Alteromonadaceae</taxon>
        <taxon>Aliiglaciecola</taxon>
    </lineage>
</organism>
<evidence type="ECO:0000256" key="6">
    <source>
        <dbReference type="SAM" id="SignalP"/>
    </source>
</evidence>
<reference evidence="7 8" key="1">
    <citation type="journal article" date="2017" name="Antonie Van Leeuwenhoek">
        <title>Rhizobium rhizosphaerae sp. nov., a novel species isolated from rice rhizosphere.</title>
        <authorList>
            <person name="Zhao J.J."/>
            <person name="Zhang J."/>
            <person name="Zhang R.J."/>
            <person name="Zhang C.W."/>
            <person name="Yin H.Q."/>
            <person name="Zhang X.X."/>
        </authorList>
    </citation>
    <scope>NUCLEOTIDE SEQUENCE [LARGE SCALE GENOMIC DNA]</scope>
    <source>
        <strain evidence="7 8">E3</strain>
    </source>
</reference>
<dbReference type="InterPro" id="IPR010583">
    <property type="entry name" value="MipA"/>
</dbReference>
<dbReference type="PANTHER" id="PTHR38776:SF1">
    <property type="entry name" value="MLTA-INTERACTING PROTEIN-RELATED"/>
    <property type="match status" value="1"/>
</dbReference>
<keyword evidence="5" id="KW-0998">Cell outer membrane</keyword>
<evidence type="ECO:0000256" key="4">
    <source>
        <dbReference type="ARBA" id="ARBA00023136"/>
    </source>
</evidence>
<sequence>MGYNVIKLINRSIIVLLCLVALQTHHTVFANDDDVAINNGAQQASIENKPELDFTLYLRIDALFKNKLFIDPGQEEFIDFIDVSLGIDVYYDRFFIEANNQANRSNRGSSIGYRLVNDVHYQIDFLLGQSYLDGLSEDMGNLLRDEPSEELRGIRDRDGEINQGFRFTRYSDNQAWWIDIAGDPFNITHGGWIVDGYYARAYQIYNWELHAGIGATLFTEEVVDYHAGVSLEEATTNRPVYEAGFGARLSLDLSAQYPLSQDWVFVSGFTYKYYSDAFSDSPLYQRNQHVLFSLGVMYVW</sequence>
<comment type="similarity">
    <text evidence="2">Belongs to the MipA/OmpV family.</text>
</comment>
<evidence type="ECO:0000313" key="8">
    <source>
        <dbReference type="Proteomes" id="UP000006334"/>
    </source>
</evidence>